<comment type="subcellular location">
    <subcellularLocation>
        <location evidence="1">Membrane</location>
        <topology evidence="1">Multi-pass membrane protein</topology>
    </subcellularLocation>
</comment>
<comment type="similarity">
    <text evidence="2">Belongs to the TMEM175 family.</text>
</comment>
<keyword evidence="4" id="KW-0633">Potassium transport</keyword>
<keyword evidence="5 13" id="KW-0812">Transmembrane</keyword>
<evidence type="ECO:0000256" key="8">
    <source>
        <dbReference type="ARBA" id="ARBA00022989"/>
    </source>
</evidence>
<dbReference type="Pfam" id="PF06736">
    <property type="entry name" value="TMEM175"/>
    <property type="match status" value="1"/>
</dbReference>
<dbReference type="RefSeq" id="WP_209618652.1">
    <property type="nucleotide sequence ID" value="NZ_JAGJRS010000016.1"/>
</dbReference>
<evidence type="ECO:0000256" key="6">
    <source>
        <dbReference type="ARBA" id="ARBA00022826"/>
    </source>
</evidence>
<feature type="transmembrane region" description="Helical" evidence="13">
    <location>
        <begin position="44"/>
        <end position="65"/>
    </location>
</feature>
<feature type="transmembrane region" description="Helical" evidence="13">
    <location>
        <begin position="85"/>
        <end position="108"/>
    </location>
</feature>
<keyword evidence="8 13" id="KW-1133">Transmembrane helix</keyword>
<dbReference type="EMBL" id="JAGJRS010000016">
    <property type="protein sequence ID" value="MBP1474241.1"/>
    <property type="molecule type" value="Genomic_DNA"/>
</dbReference>
<comment type="caution">
    <text evidence="14">The sequence shown here is derived from an EMBL/GenBank/DDBJ whole genome shotgun (WGS) entry which is preliminary data.</text>
</comment>
<keyword evidence="6" id="KW-0631">Potassium channel</keyword>
<evidence type="ECO:0000256" key="5">
    <source>
        <dbReference type="ARBA" id="ARBA00022692"/>
    </source>
</evidence>
<feature type="transmembrane region" description="Helical" evidence="13">
    <location>
        <begin position="12"/>
        <end position="32"/>
    </location>
</feature>
<gene>
    <name evidence="14" type="ORF">J7I44_08015</name>
</gene>
<evidence type="ECO:0000256" key="7">
    <source>
        <dbReference type="ARBA" id="ARBA00022958"/>
    </source>
</evidence>
<evidence type="ECO:0000256" key="13">
    <source>
        <dbReference type="SAM" id="Phobius"/>
    </source>
</evidence>
<evidence type="ECO:0000256" key="9">
    <source>
        <dbReference type="ARBA" id="ARBA00023065"/>
    </source>
</evidence>
<keyword evidence="3" id="KW-0813">Transport</keyword>
<keyword evidence="9" id="KW-0406">Ion transport</keyword>
<keyword evidence="7" id="KW-0630">Potassium</keyword>
<evidence type="ECO:0000256" key="11">
    <source>
        <dbReference type="ARBA" id="ARBA00023303"/>
    </source>
</evidence>
<feature type="transmembrane region" description="Helical" evidence="13">
    <location>
        <begin position="199"/>
        <end position="218"/>
    </location>
</feature>
<sequence length="227" mass="25027">MSLTEQREGIEAGRLDMFVDGAFAFTLTLLVIGGDVVPDSAGALLAMLGGIPAFAVCFWMIAFFWHGHVRWRRRCPHADGAGLWLSLLLVFFALIFVYPLHMMFASLFNMFSGGRLPSRFKLMGASEIRTLLVVYGIAFTCMAGTLTLLFGHAARRARRQGFSPLEAQREQLVWIVPAVLGLASALAALLLPLSAPPALWSLPGFLYVLMFLIGPLTTRFRRRHGLA</sequence>
<keyword evidence="10 13" id="KW-0472">Membrane</keyword>
<protein>
    <submittedName>
        <fullName evidence="14">DUF1211 domain-containing protein</fullName>
    </submittedName>
</protein>
<evidence type="ECO:0000256" key="3">
    <source>
        <dbReference type="ARBA" id="ARBA00022448"/>
    </source>
</evidence>
<organism evidence="14 15">
    <name type="scientific">Frateuria flava</name>
    <dbReference type="NCBI Taxonomy" id="2821489"/>
    <lineage>
        <taxon>Bacteria</taxon>
        <taxon>Pseudomonadati</taxon>
        <taxon>Pseudomonadota</taxon>
        <taxon>Gammaproteobacteria</taxon>
        <taxon>Lysobacterales</taxon>
        <taxon>Rhodanobacteraceae</taxon>
        <taxon>Frateuria</taxon>
    </lineage>
</organism>
<feature type="transmembrane region" description="Helical" evidence="13">
    <location>
        <begin position="172"/>
        <end position="193"/>
    </location>
</feature>
<evidence type="ECO:0000256" key="12">
    <source>
        <dbReference type="ARBA" id="ARBA00034430"/>
    </source>
</evidence>
<proteinExistence type="inferred from homology"/>
<evidence type="ECO:0000313" key="14">
    <source>
        <dbReference type="EMBL" id="MBP1474241.1"/>
    </source>
</evidence>
<dbReference type="Proteomes" id="UP000823790">
    <property type="component" value="Unassembled WGS sequence"/>
</dbReference>
<evidence type="ECO:0000256" key="1">
    <source>
        <dbReference type="ARBA" id="ARBA00004141"/>
    </source>
</evidence>
<name>A0ABS4DMH8_9GAMM</name>
<evidence type="ECO:0000256" key="10">
    <source>
        <dbReference type="ARBA" id="ARBA00023136"/>
    </source>
</evidence>
<dbReference type="InterPro" id="IPR010617">
    <property type="entry name" value="TMEM175-like"/>
</dbReference>
<feature type="transmembrane region" description="Helical" evidence="13">
    <location>
        <begin position="128"/>
        <end position="151"/>
    </location>
</feature>
<keyword evidence="15" id="KW-1185">Reference proteome</keyword>
<evidence type="ECO:0000313" key="15">
    <source>
        <dbReference type="Proteomes" id="UP000823790"/>
    </source>
</evidence>
<reference evidence="14 15" key="1">
    <citation type="submission" date="2021-04" db="EMBL/GenBank/DDBJ databases">
        <authorList>
            <person name="Huq M.A."/>
        </authorList>
    </citation>
    <scope>NUCLEOTIDE SEQUENCE [LARGE SCALE GENOMIC DNA]</scope>
    <source>
        <strain evidence="14 15">MAH-13</strain>
    </source>
</reference>
<evidence type="ECO:0000256" key="4">
    <source>
        <dbReference type="ARBA" id="ARBA00022538"/>
    </source>
</evidence>
<comment type="catalytic activity">
    <reaction evidence="12">
        <text>K(+)(in) = K(+)(out)</text>
        <dbReference type="Rhea" id="RHEA:29463"/>
        <dbReference type="ChEBI" id="CHEBI:29103"/>
    </reaction>
</comment>
<accession>A0ABS4DMH8</accession>
<evidence type="ECO:0000256" key="2">
    <source>
        <dbReference type="ARBA" id="ARBA00006920"/>
    </source>
</evidence>
<keyword evidence="11" id="KW-0407">Ion channel</keyword>